<dbReference type="Gene3D" id="3.40.50.150">
    <property type="entry name" value="Vaccinia Virus protein VP39"/>
    <property type="match status" value="1"/>
</dbReference>
<reference evidence="12" key="4">
    <citation type="submission" date="2025-08" db="UniProtKB">
        <authorList>
            <consortium name="Ensembl"/>
        </authorList>
    </citation>
    <scope>IDENTIFICATION</scope>
</reference>
<evidence type="ECO:0000256" key="5">
    <source>
        <dbReference type="ARBA" id="ARBA00022691"/>
    </source>
</evidence>
<keyword evidence="13" id="KW-1185">Reference proteome</keyword>
<evidence type="ECO:0000256" key="7">
    <source>
        <dbReference type="ARBA" id="ARBA00031315"/>
    </source>
</evidence>
<comment type="catalytic activity">
    <reaction evidence="9">
        <text>4-demethylwyosine(37) in tRNA(Phe) + S-adenosyl-L-methionine = 4-demethyl-7-[(3S)-3-amino-3-carboxypropyl]wyosine(37) in tRNA(Phe) + S-methyl-5'-thioadenosine + H(+)</text>
        <dbReference type="Rhea" id="RHEA:36355"/>
        <dbReference type="Rhea" id="RHEA-COMP:10164"/>
        <dbReference type="Rhea" id="RHEA-COMP:10378"/>
        <dbReference type="ChEBI" id="CHEBI:15378"/>
        <dbReference type="ChEBI" id="CHEBI:17509"/>
        <dbReference type="ChEBI" id="CHEBI:59789"/>
        <dbReference type="ChEBI" id="CHEBI:64315"/>
        <dbReference type="ChEBI" id="CHEBI:73550"/>
        <dbReference type="EC" id="2.5.1.114"/>
    </reaction>
</comment>
<dbReference type="PANTHER" id="PTHR23245">
    <property type="entry name" value="TRNA METHYLTRANSFERASE"/>
    <property type="match status" value="1"/>
</dbReference>
<feature type="region of interest" description="Disordered" evidence="10">
    <location>
        <begin position="334"/>
        <end position="353"/>
    </location>
</feature>
<reference evidence="13" key="1">
    <citation type="journal article" date="2006" name="Science">
        <title>Ancient noncoding elements conserved in the human genome.</title>
        <authorList>
            <person name="Venkatesh B."/>
            <person name="Kirkness E.F."/>
            <person name="Loh Y.H."/>
            <person name="Halpern A.L."/>
            <person name="Lee A.P."/>
            <person name="Johnson J."/>
            <person name="Dandona N."/>
            <person name="Viswanathan L.D."/>
            <person name="Tay A."/>
            <person name="Venter J.C."/>
            <person name="Strausberg R.L."/>
            <person name="Brenner S."/>
        </authorList>
    </citation>
    <scope>NUCLEOTIDE SEQUENCE [LARGE SCALE GENOMIC DNA]</scope>
</reference>
<protein>
    <recommendedName>
        <fullName evidence="3">tRNA wybutosine-synthesizing protein 2 homolog</fullName>
        <ecNumber evidence="2">2.5.1.114</ecNumber>
    </recommendedName>
    <alternativeName>
        <fullName evidence="7">tRNA(Phe) (4-demethylwyosine(37)-C(7)) aminocarboxypropyltransferase</fullName>
    </alternativeName>
</protein>
<evidence type="ECO:0000256" key="10">
    <source>
        <dbReference type="SAM" id="MobiDB-lite"/>
    </source>
</evidence>
<evidence type="ECO:0000256" key="6">
    <source>
        <dbReference type="ARBA" id="ARBA00022694"/>
    </source>
</evidence>
<dbReference type="SUPFAM" id="SSF53335">
    <property type="entry name" value="S-adenosyl-L-methionine-dependent methyltransferases"/>
    <property type="match status" value="1"/>
</dbReference>
<dbReference type="InParanoid" id="A0A4W3GTC8"/>
<keyword evidence="5" id="KW-0949">S-adenosyl-L-methionine</keyword>
<dbReference type="PANTHER" id="PTHR23245:SF25">
    <property type="entry name" value="TRNA WYBUTOSINE-SYNTHESIZING PROTEIN 2 HOMOLOG"/>
    <property type="match status" value="1"/>
</dbReference>
<evidence type="ECO:0000259" key="11">
    <source>
        <dbReference type="PROSITE" id="PS51684"/>
    </source>
</evidence>
<dbReference type="GO" id="GO:0008175">
    <property type="term" value="F:tRNA methyltransferase activity"/>
    <property type="evidence" value="ECO:0007669"/>
    <property type="project" value="TreeGrafter"/>
</dbReference>
<evidence type="ECO:0000256" key="1">
    <source>
        <dbReference type="ARBA" id="ARBA00004797"/>
    </source>
</evidence>
<dbReference type="AlphaFoldDB" id="A0A4W3GTC8"/>
<comment type="pathway">
    <text evidence="1">tRNA modification; wybutosine-tRNA(Phe) biosynthesis.</text>
</comment>
<dbReference type="InterPro" id="IPR056743">
    <property type="entry name" value="TRM5-TYW2-like_MTfase"/>
</dbReference>
<dbReference type="OMA" id="EHSWVKH"/>
<dbReference type="InterPro" id="IPR056744">
    <property type="entry name" value="TRM5/TYW2-like_N"/>
</dbReference>
<reference evidence="13" key="3">
    <citation type="journal article" date="2014" name="Nature">
        <title>Elephant shark genome provides unique insights into gnathostome evolution.</title>
        <authorList>
            <consortium name="International Elephant Shark Genome Sequencing Consortium"/>
            <person name="Venkatesh B."/>
            <person name="Lee A.P."/>
            <person name="Ravi V."/>
            <person name="Maurya A.K."/>
            <person name="Lian M.M."/>
            <person name="Swann J.B."/>
            <person name="Ohta Y."/>
            <person name="Flajnik M.F."/>
            <person name="Sutoh Y."/>
            <person name="Kasahara M."/>
            <person name="Hoon S."/>
            <person name="Gangu V."/>
            <person name="Roy S.W."/>
            <person name="Irimia M."/>
            <person name="Korzh V."/>
            <person name="Kondrychyn I."/>
            <person name="Lim Z.W."/>
            <person name="Tay B.H."/>
            <person name="Tohari S."/>
            <person name="Kong K.W."/>
            <person name="Ho S."/>
            <person name="Lorente-Galdos B."/>
            <person name="Quilez J."/>
            <person name="Marques-Bonet T."/>
            <person name="Raney B.J."/>
            <person name="Ingham P.W."/>
            <person name="Tay A."/>
            <person name="Hillier L.W."/>
            <person name="Minx P."/>
            <person name="Boehm T."/>
            <person name="Wilson R.K."/>
            <person name="Brenner S."/>
            <person name="Warren W.C."/>
        </authorList>
    </citation>
    <scope>NUCLEOTIDE SEQUENCE [LARGE SCALE GENOMIC DNA]</scope>
</reference>
<dbReference type="Ensembl" id="ENSCMIT00000007672.1">
    <property type="protein sequence ID" value="ENSCMIP00000007448.1"/>
    <property type="gene ID" value="ENSCMIG00000004088.1"/>
</dbReference>
<dbReference type="GO" id="GO:0102522">
    <property type="term" value="F:tRNA 4-demethylwyosine alpha-amino-alpha-carboxypropyltransferase activity"/>
    <property type="evidence" value="ECO:0007669"/>
    <property type="project" value="UniProtKB-EC"/>
</dbReference>
<sequence length="412" mass="46389">DWFYLAHQRMEAETETVAIVTQPQFAQQYRQYLEEHGALDTAYRLQKQLDGSVALPVLCDKLYKLRFLSQPDTVAQGSKCKVSGIKNPVPSKKSSVKSSHRLLQEDVQALVERSGGSWTERLRDDLPRVWKRHGDMAVLNERCFQAEIWKTMEPNVWQVVAAALGVRRVARAGRVSADDFRTPAVTLLLGDNGWVQQVDNGIRYTFDVTKCMFSSGNITEKLRISSFDCTGEVVVDLFAGLGYFTLPYLVHAGAAFVYACEWNPWAVASLRKNLELNKVAERCEIYQGDSRQLPLCSLADRVNLGLVPSSEEGWPSACRVLRGDRGGKLHIHHNVSTYPHSPAGPRSGESMQPRGKAAAWQGWAQAAAFQVRDLLREQHGRPWRTEIVHIEHVKSYAPHIDHLVLDLDCRPC</sequence>
<dbReference type="Pfam" id="PF25133">
    <property type="entry name" value="TYW2_N_2"/>
    <property type="match status" value="1"/>
</dbReference>
<evidence type="ECO:0000313" key="13">
    <source>
        <dbReference type="Proteomes" id="UP000314986"/>
    </source>
</evidence>
<dbReference type="Proteomes" id="UP000314986">
    <property type="component" value="Unassembled WGS sequence"/>
</dbReference>
<dbReference type="GO" id="GO:0030488">
    <property type="term" value="P:tRNA methylation"/>
    <property type="evidence" value="ECO:0007669"/>
    <property type="project" value="TreeGrafter"/>
</dbReference>
<organism evidence="12 13">
    <name type="scientific">Callorhinchus milii</name>
    <name type="common">Ghost shark</name>
    <dbReference type="NCBI Taxonomy" id="7868"/>
    <lineage>
        <taxon>Eukaryota</taxon>
        <taxon>Metazoa</taxon>
        <taxon>Chordata</taxon>
        <taxon>Craniata</taxon>
        <taxon>Vertebrata</taxon>
        <taxon>Chondrichthyes</taxon>
        <taxon>Holocephali</taxon>
        <taxon>Chimaeriformes</taxon>
        <taxon>Callorhinchidae</taxon>
        <taxon>Callorhinchus</taxon>
    </lineage>
</organism>
<dbReference type="InterPro" id="IPR029063">
    <property type="entry name" value="SAM-dependent_MTases_sf"/>
</dbReference>
<feature type="domain" description="SAM-dependent methyltransferase TRM5/TYW2-type" evidence="11">
    <location>
        <begin position="130"/>
        <end position="411"/>
    </location>
</feature>
<comment type="function">
    <text evidence="8">S-adenosyl-L-methionine-dependent transferase that acts as a component of the wybutosine biosynthesis pathway. Wybutosine is a hyper modified guanosine with a tricyclic base found at the 3'-position adjacent to the anticodon of eukaryotic phenylalanine tRNA. Catalyzes the transfer of the alpha-amino-alpha-carboxypropyl (acp) group from S-adenosyl-L-methionine to the C-7 position of 4-demethylwyosine (imG-14) to produce wybutosine-86.</text>
</comment>
<evidence type="ECO:0000256" key="9">
    <source>
        <dbReference type="ARBA" id="ARBA00049400"/>
    </source>
</evidence>
<dbReference type="Gene3D" id="3.30.300.110">
    <property type="entry name" value="Met-10+ protein-like domains"/>
    <property type="match status" value="1"/>
</dbReference>
<name>A0A4W3GTC8_CALMI</name>
<dbReference type="GO" id="GO:0005737">
    <property type="term" value="C:cytoplasm"/>
    <property type="evidence" value="ECO:0007669"/>
    <property type="project" value="TreeGrafter"/>
</dbReference>
<dbReference type="FunFam" id="3.30.300.110:FF:000002">
    <property type="entry name" value="tRNA wybutosine-synthesizing protein 2 homolog"/>
    <property type="match status" value="1"/>
</dbReference>
<dbReference type="Pfam" id="PF02475">
    <property type="entry name" value="TRM5-TYW2_MTfase"/>
    <property type="match status" value="1"/>
</dbReference>
<reference evidence="12" key="5">
    <citation type="submission" date="2025-09" db="UniProtKB">
        <authorList>
            <consortium name="Ensembl"/>
        </authorList>
    </citation>
    <scope>IDENTIFICATION</scope>
</reference>
<evidence type="ECO:0000256" key="3">
    <source>
        <dbReference type="ARBA" id="ARBA00017179"/>
    </source>
</evidence>
<evidence type="ECO:0000256" key="2">
    <source>
        <dbReference type="ARBA" id="ARBA00012265"/>
    </source>
</evidence>
<evidence type="ECO:0000256" key="4">
    <source>
        <dbReference type="ARBA" id="ARBA00022679"/>
    </source>
</evidence>
<dbReference type="InterPro" id="IPR030382">
    <property type="entry name" value="MeTrfase_TRM5/TYW2"/>
</dbReference>
<evidence type="ECO:0000256" key="8">
    <source>
        <dbReference type="ARBA" id="ARBA00037786"/>
    </source>
</evidence>
<dbReference type="CDD" id="cd02440">
    <property type="entry name" value="AdoMet_MTases"/>
    <property type="match status" value="1"/>
</dbReference>
<dbReference type="GeneTree" id="ENSGT00940000153304"/>
<gene>
    <name evidence="12" type="primary">trmt12</name>
</gene>
<accession>A0A4W3GTC8</accession>
<evidence type="ECO:0000313" key="12">
    <source>
        <dbReference type="Ensembl" id="ENSCMIP00000007448.1"/>
    </source>
</evidence>
<reference evidence="13" key="2">
    <citation type="journal article" date="2007" name="PLoS Biol.">
        <title>Survey sequencing and comparative analysis of the elephant shark (Callorhinchus milii) genome.</title>
        <authorList>
            <person name="Venkatesh B."/>
            <person name="Kirkness E.F."/>
            <person name="Loh Y.H."/>
            <person name="Halpern A.L."/>
            <person name="Lee A.P."/>
            <person name="Johnson J."/>
            <person name="Dandona N."/>
            <person name="Viswanathan L.D."/>
            <person name="Tay A."/>
            <person name="Venter J.C."/>
            <person name="Strausberg R.L."/>
            <person name="Brenner S."/>
        </authorList>
    </citation>
    <scope>NUCLEOTIDE SEQUENCE [LARGE SCALE GENOMIC DNA]</scope>
</reference>
<dbReference type="STRING" id="7868.ENSCMIP00000007448"/>
<keyword evidence="6" id="KW-0819">tRNA processing</keyword>
<dbReference type="Pfam" id="PF25132">
    <property type="entry name" value="TYW2_N"/>
    <property type="match status" value="1"/>
</dbReference>
<dbReference type="InterPro" id="IPR056745">
    <property type="entry name" value="TYW2_N"/>
</dbReference>
<dbReference type="PROSITE" id="PS51684">
    <property type="entry name" value="SAM_MT_TRM5_TYW2"/>
    <property type="match status" value="1"/>
</dbReference>
<dbReference type="FunFam" id="3.40.50.150:FF:000201">
    <property type="entry name" value="tRNA wybutosine-synthesizing protein 2 homolog"/>
    <property type="match status" value="1"/>
</dbReference>
<proteinExistence type="predicted"/>
<dbReference type="GO" id="GO:0031591">
    <property type="term" value="P:wybutosine biosynthetic process"/>
    <property type="evidence" value="ECO:0007669"/>
    <property type="project" value="TreeGrafter"/>
</dbReference>
<dbReference type="EC" id="2.5.1.114" evidence="2"/>
<keyword evidence="4" id="KW-0808">Transferase</keyword>